<dbReference type="FunFam" id="3.30.430.20:FF:000002">
    <property type="entry name" value="Cysteine-rich receptor-like protein kinase 10"/>
    <property type="match status" value="1"/>
</dbReference>
<dbReference type="InterPro" id="IPR038408">
    <property type="entry name" value="GNK2_sf"/>
</dbReference>
<sequence>MGSWRELLFFHLILVNIVSTLTVSQPDFLYSTNISESGNYSTNSTYQKNLVALLSSLSNSTDRYGFCSSSVGENPDRVYAIVLCRGDVDLDSCRSCINDATMKLPQLLPNYKAAIGWYDLCMLRYSDKSIYGIEASSPPFFSGNQATAWSVNEFNQAVKSLLDGLRSQAASGGARRKFATNNKTGPDFQPIYGLMQCTPDLTQRDCNNCLGWATGQIPQHFGGKIGGRFLTPTCALRYESYHFFTDIRADAPPDAPAEAPPTTSGDAPPDAPAEAPPTTSAYAMCFYNTEFLGFAGKKDNTTRTIIISAVLTIISVIGLIVCICIFLRKRKQKKKPKQKVEGNGYMAPEYAMRGQFSVKSDVFSFGVLVLEILSGQRNNSFRNGENIEDLLSYAWKTWREGTSSNLIDPVLRDNSGSMWEMIRCIHIGLLCIQENVAERPTIASVVLMLSSSSLNLPVPSEPAAFLRSGNTNSELPLLQEHGHEMAVLDHSTNEVSITELDPR</sequence>
<dbReference type="Pfam" id="PF01657">
    <property type="entry name" value="Stress-antifung"/>
    <property type="match status" value="2"/>
</dbReference>
<feature type="transmembrane region" description="Helical" evidence="4">
    <location>
        <begin position="305"/>
        <end position="327"/>
    </location>
</feature>
<protein>
    <recommendedName>
        <fullName evidence="6">Gnk2-homologous domain-containing protein</fullName>
    </recommendedName>
</protein>
<dbReference type="PROSITE" id="PS51473">
    <property type="entry name" value="GNK2"/>
    <property type="match status" value="2"/>
</dbReference>
<keyword evidence="8" id="KW-1185">Reference proteome</keyword>
<keyword evidence="4" id="KW-0472">Membrane</keyword>
<comment type="caution">
    <text evidence="7">The sequence shown here is derived from an EMBL/GenBank/DDBJ whole genome shotgun (WGS) entry which is preliminary data.</text>
</comment>
<dbReference type="InterPro" id="IPR001245">
    <property type="entry name" value="Ser-Thr/Tyr_kinase_cat_dom"/>
</dbReference>
<evidence type="ECO:0000256" key="1">
    <source>
        <dbReference type="ARBA" id="ARBA00022729"/>
    </source>
</evidence>
<gene>
    <name evidence="7" type="ORF">RHSIM_Rhsim07G0196200</name>
</gene>
<evidence type="ECO:0000256" key="5">
    <source>
        <dbReference type="SAM" id="SignalP"/>
    </source>
</evidence>
<evidence type="ECO:0000313" key="8">
    <source>
        <dbReference type="Proteomes" id="UP000626092"/>
    </source>
</evidence>
<keyword evidence="1 5" id="KW-0732">Signal</keyword>
<dbReference type="CDD" id="cd23509">
    <property type="entry name" value="Gnk2-like"/>
    <property type="match status" value="2"/>
</dbReference>
<dbReference type="EMBL" id="WJXA01000007">
    <property type="protein sequence ID" value="KAF7138809.1"/>
    <property type="molecule type" value="Genomic_DNA"/>
</dbReference>
<evidence type="ECO:0000256" key="2">
    <source>
        <dbReference type="ARBA" id="ARBA00022737"/>
    </source>
</evidence>
<dbReference type="Gene3D" id="1.10.510.10">
    <property type="entry name" value="Transferase(Phosphotransferase) domain 1"/>
    <property type="match status" value="1"/>
</dbReference>
<feature type="domain" description="Gnk2-homologous" evidence="6">
    <location>
        <begin position="136"/>
        <end position="243"/>
    </location>
</feature>
<dbReference type="Gene3D" id="3.30.430.20">
    <property type="entry name" value="Gnk2 domain, C-X8-C-X2-C motif"/>
    <property type="match status" value="2"/>
</dbReference>
<keyword evidence="2" id="KW-0677">Repeat</keyword>
<dbReference type="Pfam" id="PF07714">
    <property type="entry name" value="PK_Tyr_Ser-Thr"/>
    <property type="match status" value="1"/>
</dbReference>
<keyword evidence="4" id="KW-0812">Transmembrane</keyword>
<proteinExistence type="predicted"/>
<dbReference type="SUPFAM" id="SSF56112">
    <property type="entry name" value="Protein kinase-like (PK-like)"/>
    <property type="match status" value="1"/>
</dbReference>
<feature type="domain" description="Gnk2-homologous" evidence="6">
    <location>
        <begin position="28"/>
        <end position="130"/>
    </location>
</feature>
<dbReference type="GO" id="GO:0004672">
    <property type="term" value="F:protein kinase activity"/>
    <property type="evidence" value="ECO:0007669"/>
    <property type="project" value="InterPro"/>
</dbReference>
<evidence type="ECO:0000256" key="4">
    <source>
        <dbReference type="SAM" id="Phobius"/>
    </source>
</evidence>
<dbReference type="FunFam" id="3.30.430.20:FF:000003">
    <property type="entry name" value="Cysteine-rich RLK (RECEPTOR-like protein kinase) 10"/>
    <property type="match status" value="1"/>
</dbReference>
<dbReference type="PANTHER" id="PTHR32099:SF51">
    <property type="entry name" value="CYSTEINE-RICH RECEPTOR-LIKE PROTEIN KINASE 25 ISOFORM X1"/>
    <property type="match status" value="1"/>
</dbReference>
<reference evidence="7" key="1">
    <citation type="submission" date="2019-11" db="EMBL/GenBank/DDBJ databases">
        <authorList>
            <person name="Liu Y."/>
            <person name="Hou J."/>
            <person name="Li T.-Q."/>
            <person name="Guan C.-H."/>
            <person name="Wu X."/>
            <person name="Wu H.-Z."/>
            <person name="Ling F."/>
            <person name="Zhang R."/>
            <person name="Shi X.-G."/>
            <person name="Ren J.-P."/>
            <person name="Chen E.-F."/>
            <person name="Sun J.-M."/>
        </authorList>
    </citation>
    <scope>NUCLEOTIDE SEQUENCE</scope>
    <source>
        <strain evidence="7">Adult_tree_wgs_1</strain>
        <tissue evidence="7">Leaves</tissue>
    </source>
</reference>
<evidence type="ECO:0000259" key="6">
    <source>
        <dbReference type="PROSITE" id="PS51473"/>
    </source>
</evidence>
<dbReference type="InterPro" id="IPR011009">
    <property type="entry name" value="Kinase-like_dom_sf"/>
</dbReference>
<dbReference type="Proteomes" id="UP000626092">
    <property type="component" value="Unassembled WGS sequence"/>
</dbReference>
<feature type="chain" id="PRO_5032301582" description="Gnk2-homologous domain-containing protein" evidence="5">
    <location>
        <begin position="21"/>
        <end position="503"/>
    </location>
</feature>
<dbReference type="FunFam" id="1.10.510.10:FF:001722">
    <property type="entry name" value="G-type lectin S-receptor-like serine/threonine-protein kinase B120"/>
    <property type="match status" value="1"/>
</dbReference>
<evidence type="ECO:0000313" key="7">
    <source>
        <dbReference type="EMBL" id="KAF7138809.1"/>
    </source>
</evidence>
<dbReference type="PANTHER" id="PTHR32099">
    <property type="entry name" value="CYSTEINE-RICH REPEAT SECRETORY PROTEIN"/>
    <property type="match status" value="1"/>
</dbReference>
<dbReference type="InterPro" id="IPR002902">
    <property type="entry name" value="GNK2"/>
</dbReference>
<keyword evidence="4" id="KW-1133">Transmembrane helix</keyword>
<evidence type="ECO:0000256" key="3">
    <source>
        <dbReference type="SAM" id="MobiDB-lite"/>
    </source>
</evidence>
<organism evidence="7 8">
    <name type="scientific">Rhododendron simsii</name>
    <name type="common">Sims's rhododendron</name>
    <dbReference type="NCBI Taxonomy" id="118357"/>
    <lineage>
        <taxon>Eukaryota</taxon>
        <taxon>Viridiplantae</taxon>
        <taxon>Streptophyta</taxon>
        <taxon>Embryophyta</taxon>
        <taxon>Tracheophyta</taxon>
        <taxon>Spermatophyta</taxon>
        <taxon>Magnoliopsida</taxon>
        <taxon>eudicotyledons</taxon>
        <taxon>Gunneridae</taxon>
        <taxon>Pentapetalae</taxon>
        <taxon>asterids</taxon>
        <taxon>Ericales</taxon>
        <taxon>Ericaceae</taxon>
        <taxon>Ericoideae</taxon>
        <taxon>Rhodoreae</taxon>
        <taxon>Rhododendron</taxon>
    </lineage>
</organism>
<feature type="region of interest" description="Disordered" evidence="3">
    <location>
        <begin position="252"/>
        <end position="275"/>
    </location>
</feature>
<name>A0A834GN89_RHOSS</name>
<dbReference type="OrthoDB" id="4062651at2759"/>
<feature type="signal peptide" evidence="5">
    <location>
        <begin position="1"/>
        <end position="20"/>
    </location>
</feature>
<dbReference type="AlphaFoldDB" id="A0A834GN89"/>
<accession>A0A834GN89</accession>